<dbReference type="InterPro" id="IPR046538">
    <property type="entry name" value="DUF6603"/>
</dbReference>
<dbReference type="EMBL" id="JAGPNK010000004">
    <property type="protein sequence ID" value="KAH7322576.1"/>
    <property type="molecule type" value="Genomic_DNA"/>
</dbReference>
<gene>
    <name evidence="3" type="ORF">B0I35DRAFT_476512</name>
</gene>
<name>A0A8K0WSN4_9HYPO</name>
<reference evidence="3" key="1">
    <citation type="journal article" date="2021" name="Nat. Commun.">
        <title>Genetic determinants of endophytism in the Arabidopsis root mycobiome.</title>
        <authorList>
            <person name="Mesny F."/>
            <person name="Miyauchi S."/>
            <person name="Thiergart T."/>
            <person name="Pickel B."/>
            <person name="Atanasova L."/>
            <person name="Karlsson M."/>
            <person name="Huettel B."/>
            <person name="Barry K.W."/>
            <person name="Haridas S."/>
            <person name="Chen C."/>
            <person name="Bauer D."/>
            <person name="Andreopoulos W."/>
            <person name="Pangilinan J."/>
            <person name="LaButti K."/>
            <person name="Riley R."/>
            <person name="Lipzen A."/>
            <person name="Clum A."/>
            <person name="Drula E."/>
            <person name="Henrissat B."/>
            <person name="Kohler A."/>
            <person name="Grigoriev I.V."/>
            <person name="Martin F.M."/>
            <person name="Hacquard S."/>
        </authorList>
    </citation>
    <scope>NUCLEOTIDE SEQUENCE</scope>
    <source>
        <strain evidence="3">MPI-CAGE-CH-0235</strain>
    </source>
</reference>
<evidence type="ECO:0000313" key="3">
    <source>
        <dbReference type="EMBL" id="KAH7322576.1"/>
    </source>
</evidence>
<proteinExistence type="predicted"/>
<keyword evidence="4" id="KW-1185">Reference proteome</keyword>
<dbReference type="OrthoDB" id="5352492at2759"/>
<sequence>MGDGDRQGASTLQNGFMDVLGKMAKNIIPRQLSLTIGEGPSLTAFQIDVELQLHLGQENEHVPIHGQIKWAPGRLELLGEIWNLEDQSLVPFHTHPFRESFSEVRPLQLPGETVVDAIFLPQLFDKDAKPEDFPKGIPLRLSKASVRVTLGDWKKGHINLKAPDYIMSRKTDAVVRVYIGYEKGWTLSAEAVDLQLANLYSLFPVDGSSHAIMHLISSVWIPRFSVGVKFAAQRASAINIDGTLVIGPLEMHSNYNHEGADWRLSADFESATPGRQDASMEELLGVFTREHIDSLPDFVRDFKLPLSKIRAKLTCSSKTMPAATGSGSKGVVIFSFAVSVPLSSSASADKEGFSFVFTRIQDKDGAFSSQNEGDKTNPKSILRFSLARLPEAKDIPIVQQLPQPFDEMDFLWVGGEDVTVADANLLNKEVFTGDTPPLHWKTATKKSGGGPGNDDSATVALAKGCHFQLILREQDKPSCALDYVFLNDSPKREQQAKSTAAAERGPKAQQEPATPSAPPASGAATTPVTRSSKGLNVRHMGLKMKGTKTLTITLDAVANLGPVALSLIGFEVDIDFTNFKTPSDIVNLGVGFSLHGMAVAFSRPPTVMAGMFSCTANGNVKTYAGGLSVGVGVWQFLAAGVYEEHADYKTVFAFAKLNGPIISFGFAEVDGLVGGFGYNSSLRLPTISEVTKFPFVSLNSPSGGEGVAGDVIEQFSALTKTQGDDAWFKSQKDSIWLAAGLGVKAFQMLDVQAVVCIDLSPNPKVGIYAEAIATLPKGVAQDKAFLFLDIGIAATFDPNAGILSLRGDLTPQSFVLSKGCKLDGSFALVYFLPASGHDGDWVFSAGGYHPAFRVPSHYPQGLRRLGFTWSYDLDISITGEAYFAITPQAVMGGGRLDLLYQSGHTRASFSAYADFLIFYEPFQFHAGVGVSVHASTRIGLGWFSKDVSADISADVDLHGPPVAGTAHLQFWFFTISVRFGPSPEDKDPLDWARFYTLVKQCRSWEEARNLPEHLVSLLAGRCSNDSKQELARQPKKGEKPPPPEPWLVRAAVFEFEVMARFPLRELKYNGRAVDEGIKARARDIYALPMKRDNKFERADMVIKIRDERQGIDAEFGVEAVVKRVPGALWNKYDANKSLLDSDSTVEHVMGVRLKPVKSHDSPEELPTINMKTFNSLHVNGEDSKFPRAEYTREMATVSKGVESGLAVDWKKNQGSVHEMWKVLRHENTGGGKLYMT</sequence>
<feature type="region of interest" description="Disordered" evidence="1">
    <location>
        <begin position="492"/>
        <end position="532"/>
    </location>
</feature>
<feature type="domain" description="DUF6603" evidence="2">
    <location>
        <begin position="530"/>
        <end position="1056"/>
    </location>
</feature>
<evidence type="ECO:0000313" key="4">
    <source>
        <dbReference type="Proteomes" id="UP000813444"/>
    </source>
</evidence>
<accession>A0A8K0WSN4</accession>
<protein>
    <recommendedName>
        <fullName evidence="2">DUF6603 domain-containing protein</fullName>
    </recommendedName>
</protein>
<evidence type="ECO:0000256" key="1">
    <source>
        <dbReference type="SAM" id="MobiDB-lite"/>
    </source>
</evidence>
<evidence type="ECO:0000259" key="2">
    <source>
        <dbReference type="Pfam" id="PF20248"/>
    </source>
</evidence>
<organism evidence="3 4">
    <name type="scientific">Stachybotrys elegans</name>
    <dbReference type="NCBI Taxonomy" id="80388"/>
    <lineage>
        <taxon>Eukaryota</taxon>
        <taxon>Fungi</taxon>
        <taxon>Dikarya</taxon>
        <taxon>Ascomycota</taxon>
        <taxon>Pezizomycotina</taxon>
        <taxon>Sordariomycetes</taxon>
        <taxon>Hypocreomycetidae</taxon>
        <taxon>Hypocreales</taxon>
        <taxon>Stachybotryaceae</taxon>
        <taxon>Stachybotrys</taxon>
    </lineage>
</organism>
<dbReference type="Proteomes" id="UP000813444">
    <property type="component" value="Unassembled WGS sequence"/>
</dbReference>
<dbReference type="AlphaFoldDB" id="A0A8K0WSN4"/>
<dbReference type="Pfam" id="PF20248">
    <property type="entry name" value="DUF6603"/>
    <property type="match status" value="1"/>
</dbReference>
<comment type="caution">
    <text evidence="3">The sequence shown here is derived from an EMBL/GenBank/DDBJ whole genome shotgun (WGS) entry which is preliminary data.</text>
</comment>